<dbReference type="GO" id="GO:0031201">
    <property type="term" value="C:SNARE complex"/>
    <property type="evidence" value="ECO:0007669"/>
    <property type="project" value="TreeGrafter"/>
</dbReference>
<evidence type="ECO:0000259" key="6">
    <source>
        <dbReference type="PROSITE" id="PS50192"/>
    </source>
</evidence>
<dbReference type="SMART" id="SM00397">
    <property type="entry name" value="t_SNARE"/>
    <property type="match status" value="2"/>
</dbReference>
<dbReference type="GO" id="GO:0016082">
    <property type="term" value="P:synaptic vesicle priming"/>
    <property type="evidence" value="ECO:0007669"/>
    <property type="project" value="TreeGrafter"/>
</dbReference>
<protein>
    <submittedName>
        <fullName evidence="8">Soluble NSF attachment protein 29-like</fullName>
    </submittedName>
</protein>
<dbReference type="GO" id="GO:0005886">
    <property type="term" value="C:plasma membrane"/>
    <property type="evidence" value="ECO:0007669"/>
    <property type="project" value="TreeGrafter"/>
</dbReference>
<sequence>MATNDLGSANNHLDNLFPEVEDDIFLRNSQKFAKANDEMDKKRCMSTTRQDIDKKRRQFEQHALDSTERCLGLLSEAEEVGAGTAVELTRQHEQLQKTYVHLDETNSTLRTSQRYLTGLKSCIGGLKNYFSRNNSIIPARDSNASQMAKPSTNAEIVSMTSKKLCDNPPLSRIVNDRSASQHRPIQREENDFESRLESNLGNMLDSVTRLKVLATDMGTEIELHNDLIDKINDKIEDVDTIMTKQNKQITLLLKK</sequence>
<keyword evidence="4" id="KW-0175">Coiled coil</keyword>
<dbReference type="Proteomes" id="UP000504634">
    <property type="component" value="Unplaced"/>
</dbReference>
<evidence type="ECO:0000313" key="7">
    <source>
        <dbReference type="Proteomes" id="UP000504634"/>
    </source>
</evidence>
<reference evidence="8" key="1">
    <citation type="submission" date="2025-08" db="UniProtKB">
        <authorList>
            <consortium name="RefSeq"/>
        </authorList>
    </citation>
    <scope>IDENTIFICATION</scope>
    <source>
        <strain evidence="8">11010-0011.00</strain>
        <tissue evidence="8">Whole body</tissue>
    </source>
</reference>
<dbReference type="PANTHER" id="PTHR19305:SF9">
    <property type="entry name" value="SYNAPTOSOMAL-ASSOCIATED PROTEIN 29"/>
    <property type="match status" value="1"/>
</dbReference>
<accession>A0A6J2TK70</accession>
<dbReference type="PANTHER" id="PTHR19305">
    <property type="entry name" value="SYNAPTOSOMAL ASSOCIATED PROTEIN"/>
    <property type="match status" value="1"/>
</dbReference>
<keyword evidence="2" id="KW-0813">Transport</keyword>
<dbReference type="AlphaFoldDB" id="A0A6J2TK70"/>
<keyword evidence="3" id="KW-0653">Protein transport</keyword>
<proteinExistence type="inferred from homology"/>
<name>A0A6J2TK70_DROLE</name>
<comment type="similarity">
    <text evidence="1">Belongs to the SNAP-25 family.</text>
</comment>
<dbReference type="FunFam" id="1.20.5.110:FF:000041">
    <property type="entry name" value="Synaptosomal-associated protein 29"/>
    <property type="match status" value="1"/>
</dbReference>
<dbReference type="GO" id="GO:0015031">
    <property type="term" value="P:protein transport"/>
    <property type="evidence" value="ECO:0007669"/>
    <property type="project" value="UniProtKB-KW"/>
</dbReference>
<keyword evidence="7" id="KW-1185">Reference proteome</keyword>
<organism evidence="7 8">
    <name type="scientific">Drosophila lebanonensis</name>
    <name type="common">Fruit fly</name>
    <name type="synonym">Scaptodrosophila lebanonensis</name>
    <dbReference type="NCBI Taxonomy" id="7225"/>
    <lineage>
        <taxon>Eukaryota</taxon>
        <taxon>Metazoa</taxon>
        <taxon>Ecdysozoa</taxon>
        <taxon>Arthropoda</taxon>
        <taxon>Hexapoda</taxon>
        <taxon>Insecta</taxon>
        <taxon>Pterygota</taxon>
        <taxon>Neoptera</taxon>
        <taxon>Endopterygota</taxon>
        <taxon>Diptera</taxon>
        <taxon>Brachycera</taxon>
        <taxon>Muscomorpha</taxon>
        <taxon>Ephydroidea</taxon>
        <taxon>Drosophilidae</taxon>
        <taxon>Scaptodrosophila</taxon>
    </lineage>
</organism>
<dbReference type="RefSeq" id="XP_030375538.1">
    <property type="nucleotide sequence ID" value="XM_030519678.1"/>
</dbReference>
<dbReference type="GO" id="GO:0019905">
    <property type="term" value="F:syntaxin binding"/>
    <property type="evidence" value="ECO:0007669"/>
    <property type="project" value="TreeGrafter"/>
</dbReference>
<evidence type="ECO:0000256" key="4">
    <source>
        <dbReference type="ARBA" id="ARBA00023054"/>
    </source>
</evidence>
<evidence type="ECO:0000256" key="2">
    <source>
        <dbReference type="ARBA" id="ARBA00022448"/>
    </source>
</evidence>
<dbReference type="GO" id="GO:0005484">
    <property type="term" value="F:SNAP receptor activity"/>
    <property type="evidence" value="ECO:0007669"/>
    <property type="project" value="TreeGrafter"/>
</dbReference>
<evidence type="ECO:0000256" key="3">
    <source>
        <dbReference type="ARBA" id="ARBA00022927"/>
    </source>
</evidence>
<feature type="region of interest" description="Disordered" evidence="5">
    <location>
        <begin position="173"/>
        <end position="192"/>
    </location>
</feature>
<feature type="domain" description="T-SNARE coiled-coil homology" evidence="6">
    <location>
        <begin position="190"/>
        <end position="252"/>
    </location>
</feature>
<dbReference type="GO" id="GO:0031629">
    <property type="term" value="P:synaptic vesicle fusion to presynaptic active zone membrane"/>
    <property type="evidence" value="ECO:0007669"/>
    <property type="project" value="TreeGrafter"/>
</dbReference>
<dbReference type="GO" id="GO:0098793">
    <property type="term" value="C:presynapse"/>
    <property type="evidence" value="ECO:0007669"/>
    <property type="project" value="GOC"/>
</dbReference>
<dbReference type="CDD" id="cd15856">
    <property type="entry name" value="SNARE_SNAP29C"/>
    <property type="match status" value="1"/>
</dbReference>
<evidence type="ECO:0000256" key="1">
    <source>
        <dbReference type="ARBA" id="ARBA00009480"/>
    </source>
</evidence>
<evidence type="ECO:0000256" key="5">
    <source>
        <dbReference type="SAM" id="MobiDB-lite"/>
    </source>
</evidence>
<dbReference type="SUPFAM" id="SSF58038">
    <property type="entry name" value="SNARE fusion complex"/>
    <property type="match status" value="2"/>
</dbReference>
<dbReference type="PROSITE" id="PS50192">
    <property type="entry name" value="T_SNARE"/>
    <property type="match status" value="1"/>
</dbReference>
<gene>
    <name evidence="8" type="primary">LOC115624831</name>
</gene>
<dbReference type="GeneID" id="115624831"/>
<dbReference type="OrthoDB" id="18679at2759"/>
<dbReference type="InterPro" id="IPR000727">
    <property type="entry name" value="T_SNARE_dom"/>
</dbReference>
<dbReference type="Gene3D" id="1.20.5.110">
    <property type="match status" value="2"/>
</dbReference>
<evidence type="ECO:0000313" key="8">
    <source>
        <dbReference type="RefSeq" id="XP_030375538.1"/>
    </source>
</evidence>